<sequence length="246" mass="27921">MAFVCLLYQLARPQFYHLARVNDRPDIFIDMAHPGYEAESPLPGVIIFRPQESLIFPNVDYIRSKVLDCVLEATTTTAIPDVSLWSEDLQLRGEKLRLERAQKMGMSPPNQDQIPLLRAIVFDLSSVNLIDSSGLQGLFDLRDMLMRYVGTSQDSDFEMDLTPAFEIHFVSTHPKVLHVLELSKITANSTLPPAIKNHLQKPSSDLGSNHFTLEPIVFNPSRYIHLSISDAIKRIQKNWDHQATLI</sequence>
<organism evidence="1 2">
    <name type="scientific">Entomophthora muscae</name>
    <dbReference type="NCBI Taxonomy" id="34485"/>
    <lineage>
        <taxon>Eukaryota</taxon>
        <taxon>Fungi</taxon>
        <taxon>Fungi incertae sedis</taxon>
        <taxon>Zoopagomycota</taxon>
        <taxon>Entomophthoromycotina</taxon>
        <taxon>Entomophthoromycetes</taxon>
        <taxon>Entomophthorales</taxon>
        <taxon>Entomophthoraceae</taxon>
        <taxon>Entomophthora</taxon>
    </lineage>
</organism>
<protein>
    <submittedName>
        <fullName evidence="1">Uncharacterized protein</fullName>
    </submittedName>
</protein>
<gene>
    <name evidence="1" type="ORF">DSO57_1020724</name>
</gene>
<name>A0ACC2UEF1_9FUNG</name>
<accession>A0ACC2UEF1</accession>
<evidence type="ECO:0000313" key="2">
    <source>
        <dbReference type="Proteomes" id="UP001165960"/>
    </source>
</evidence>
<reference evidence="1" key="1">
    <citation type="submission" date="2022-04" db="EMBL/GenBank/DDBJ databases">
        <title>Genome of the entomopathogenic fungus Entomophthora muscae.</title>
        <authorList>
            <person name="Elya C."/>
            <person name="Lovett B.R."/>
            <person name="Lee E."/>
            <person name="Macias A.M."/>
            <person name="Hajek A.E."/>
            <person name="De Bivort B.L."/>
            <person name="Kasson M.T."/>
            <person name="De Fine Licht H.H."/>
            <person name="Stajich J.E."/>
        </authorList>
    </citation>
    <scope>NUCLEOTIDE SEQUENCE</scope>
    <source>
        <strain evidence="1">Berkeley</strain>
    </source>
</reference>
<keyword evidence="2" id="KW-1185">Reference proteome</keyword>
<comment type="caution">
    <text evidence="1">The sequence shown here is derived from an EMBL/GenBank/DDBJ whole genome shotgun (WGS) entry which is preliminary data.</text>
</comment>
<evidence type="ECO:0000313" key="1">
    <source>
        <dbReference type="EMBL" id="KAJ9084782.1"/>
    </source>
</evidence>
<proteinExistence type="predicted"/>
<dbReference type="Proteomes" id="UP001165960">
    <property type="component" value="Unassembled WGS sequence"/>
</dbReference>
<dbReference type="EMBL" id="QTSX02000808">
    <property type="protein sequence ID" value="KAJ9084782.1"/>
    <property type="molecule type" value="Genomic_DNA"/>
</dbReference>